<feature type="non-terminal residue" evidence="2">
    <location>
        <position position="1"/>
    </location>
</feature>
<dbReference type="PANTHER" id="PTHR35486:SF4">
    <property type="entry name" value="(RAPE) HYPOTHETICAL PROTEIN"/>
    <property type="match status" value="1"/>
</dbReference>
<feature type="region of interest" description="Disordered" evidence="1">
    <location>
        <begin position="131"/>
        <end position="170"/>
    </location>
</feature>
<gene>
    <name evidence="2" type="ORF">HID58_026635</name>
</gene>
<feature type="compositionally biased region" description="Low complexity" evidence="1">
    <location>
        <begin position="36"/>
        <end position="45"/>
    </location>
</feature>
<feature type="region of interest" description="Disordered" evidence="1">
    <location>
        <begin position="36"/>
        <end position="108"/>
    </location>
</feature>
<evidence type="ECO:0000313" key="3">
    <source>
        <dbReference type="Proteomes" id="UP000824890"/>
    </source>
</evidence>
<proteinExistence type="predicted"/>
<name>A0ABQ8CPH3_BRANA</name>
<feature type="compositionally biased region" description="Low complexity" evidence="1">
    <location>
        <begin position="99"/>
        <end position="108"/>
    </location>
</feature>
<protein>
    <submittedName>
        <fullName evidence="2">Uncharacterized protein</fullName>
    </submittedName>
</protein>
<sequence length="279" mass="30048">CKRHTVDLTSTVGVCASCLHERLLSLAASIAVEENNNNRLSRKSSNPPPPPLPHRSDAGGGGDLGVSGKDFESREKSKGGSVSRISNPFRARSDFNPKSESSSSSSRSWISSFLSTGRSKKQPAIEDVISGCRGMSPARDTGAEDGSEVPCGSIEETPGRTRRTPAVKTPGRRKIMTGMGFCLSPLVRARPNCPFKRKSRFPSEFVGNAGEVAAAEKPHISEAASFCANRSKKLADLGRGNHRPLATKTLKVVKSSDLVYRCSREPFRNLQGRDKFCSV</sequence>
<dbReference type="EMBL" id="JAGKQM010000007">
    <property type="protein sequence ID" value="KAH0918975.1"/>
    <property type="molecule type" value="Genomic_DNA"/>
</dbReference>
<feature type="compositionally biased region" description="Basic and acidic residues" evidence="1">
    <location>
        <begin position="69"/>
        <end position="78"/>
    </location>
</feature>
<evidence type="ECO:0000313" key="2">
    <source>
        <dbReference type="EMBL" id="KAH0918975.1"/>
    </source>
</evidence>
<comment type="caution">
    <text evidence="2">The sequence shown here is derived from an EMBL/GenBank/DDBJ whole genome shotgun (WGS) entry which is preliminary data.</text>
</comment>
<dbReference type="Proteomes" id="UP000824890">
    <property type="component" value="Unassembled WGS sequence"/>
</dbReference>
<organism evidence="2 3">
    <name type="scientific">Brassica napus</name>
    <name type="common">Rape</name>
    <dbReference type="NCBI Taxonomy" id="3708"/>
    <lineage>
        <taxon>Eukaryota</taxon>
        <taxon>Viridiplantae</taxon>
        <taxon>Streptophyta</taxon>
        <taxon>Embryophyta</taxon>
        <taxon>Tracheophyta</taxon>
        <taxon>Spermatophyta</taxon>
        <taxon>Magnoliopsida</taxon>
        <taxon>eudicotyledons</taxon>
        <taxon>Gunneridae</taxon>
        <taxon>Pentapetalae</taxon>
        <taxon>rosids</taxon>
        <taxon>malvids</taxon>
        <taxon>Brassicales</taxon>
        <taxon>Brassicaceae</taxon>
        <taxon>Brassiceae</taxon>
        <taxon>Brassica</taxon>
    </lineage>
</organism>
<evidence type="ECO:0000256" key="1">
    <source>
        <dbReference type="SAM" id="MobiDB-lite"/>
    </source>
</evidence>
<reference evidence="2 3" key="1">
    <citation type="submission" date="2021-05" db="EMBL/GenBank/DDBJ databases">
        <title>Genome Assembly of Synthetic Allotetraploid Brassica napus Reveals Homoeologous Exchanges between Subgenomes.</title>
        <authorList>
            <person name="Davis J.T."/>
        </authorList>
    </citation>
    <scope>NUCLEOTIDE SEQUENCE [LARGE SCALE GENOMIC DNA]</scope>
    <source>
        <strain evidence="3">cv. Da-Ae</strain>
        <tissue evidence="2">Seedling</tissue>
    </source>
</reference>
<feature type="compositionally biased region" description="Basic residues" evidence="1">
    <location>
        <begin position="160"/>
        <end position="170"/>
    </location>
</feature>
<accession>A0ABQ8CPH3</accession>
<keyword evidence="3" id="KW-1185">Reference proteome</keyword>
<dbReference type="PANTHER" id="PTHR35486">
    <property type="entry name" value="EXPRESSED PROTEIN"/>
    <property type="match status" value="1"/>
</dbReference>